<dbReference type="EMBL" id="KK121794">
    <property type="protein sequence ID" value="KFM81230.1"/>
    <property type="molecule type" value="Genomic_DNA"/>
</dbReference>
<evidence type="ECO:0000313" key="2">
    <source>
        <dbReference type="EMBL" id="KFM81230.1"/>
    </source>
</evidence>
<dbReference type="OrthoDB" id="6434144at2759"/>
<proteinExistence type="predicted"/>
<dbReference type="AlphaFoldDB" id="A0A087UV41"/>
<feature type="non-terminal residue" evidence="2">
    <location>
        <position position="91"/>
    </location>
</feature>
<keyword evidence="3" id="KW-1185">Reference proteome</keyword>
<evidence type="ECO:0000256" key="1">
    <source>
        <dbReference type="SAM" id="MobiDB-lite"/>
    </source>
</evidence>
<evidence type="ECO:0000313" key="3">
    <source>
        <dbReference type="Proteomes" id="UP000054359"/>
    </source>
</evidence>
<feature type="region of interest" description="Disordered" evidence="1">
    <location>
        <begin position="45"/>
        <end position="91"/>
    </location>
</feature>
<name>A0A087UV41_STEMI</name>
<organism evidence="2 3">
    <name type="scientific">Stegodyphus mimosarum</name>
    <name type="common">African social velvet spider</name>
    <dbReference type="NCBI Taxonomy" id="407821"/>
    <lineage>
        <taxon>Eukaryota</taxon>
        <taxon>Metazoa</taxon>
        <taxon>Ecdysozoa</taxon>
        <taxon>Arthropoda</taxon>
        <taxon>Chelicerata</taxon>
        <taxon>Arachnida</taxon>
        <taxon>Araneae</taxon>
        <taxon>Araneomorphae</taxon>
        <taxon>Entelegynae</taxon>
        <taxon>Eresoidea</taxon>
        <taxon>Eresidae</taxon>
        <taxon>Stegodyphus</taxon>
    </lineage>
</organism>
<gene>
    <name evidence="2" type="ORF">X975_09278</name>
</gene>
<reference evidence="2 3" key="1">
    <citation type="submission" date="2013-11" db="EMBL/GenBank/DDBJ databases">
        <title>Genome sequencing of Stegodyphus mimosarum.</title>
        <authorList>
            <person name="Bechsgaard J."/>
        </authorList>
    </citation>
    <scope>NUCLEOTIDE SEQUENCE [LARGE SCALE GENOMIC DNA]</scope>
</reference>
<protein>
    <submittedName>
        <fullName evidence="2">Myelin transcription factor 1-like protein</fullName>
    </submittedName>
</protein>
<sequence length="91" mass="10116">MCFVKQLELQEYKFPGYVSTPTPRTNLAKELEKYSKPPPDFTFDVYRPIAPKPKAPAPPLSTSEPEADVAPPPALPHPQRPAPIVVKPKPQ</sequence>
<dbReference type="STRING" id="407821.A0A087UV41"/>
<dbReference type="Proteomes" id="UP000054359">
    <property type="component" value="Unassembled WGS sequence"/>
</dbReference>
<feature type="compositionally biased region" description="Pro residues" evidence="1">
    <location>
        <begin position="50"/>
        <end position="59"/>
    </location>
</feature>
<accession>A0A087UV41</accession>
<feature type="compositionally biased region" description="Pro residues" evidence="1">
    <location>
        <begin position="70"/>
        <end position="81"/>
    </location>
</feature>